<evidence type="ECO:0000256" key="3">
    <source>
        <dbReference type="ARBA" id="ARBA00022692"/>
    </source>
</evidence>
<evidence type="ECO:0000313" key="9">
    <source>
        <dbReference type="EMBL" id="KAL3639062.1"/>
    </source>
</evidence>
<keyword evidence="3 7" id="KW-0812">Transmembrane</keyword>
<keyword evidence="6 7" id="KW-0472">Membrane</keyword>
<name>A0ABD3DE22_9LAMI</name>
<evidence type="ECO:0000256" key="2">
    <source>
        <dbReference type="ARBA" id="ARBA00009986"/>
    </source>
</evidence>
<dbReference type="PANTHER" id="PTHR43570">
    <property type="entry name" value="ALDEHYDE DEHYDROGENASE"/>
    <property type="match status" value="1"/>
</dbReference>
<proteinExistence type="inferred from homology"/>
<evidence type="ECO:0000256" key="5">
    <source>
        <dbReference type="ARBA" id="ARBA00023002"/>
    </source>
</evidence>
<feature type="transmembrane region" description="Helical" evidence="7">
    <location>
        <begin position="26"/>
        <end position="48"/>
    </location>
</feature>
<evidence type="ECO:0000256" key="6">
    <source>
        <dbReference type="ARBA" id="ARBA00023136"/>
    </source>
</evidence>
<comment type="subcellular location">
    <subcellularLocation>
        <location evidence="1">Membrane</location>
        <topology evidence="1">Multi-pass membrane protein</topology>
    </subcellularLocation>
</comment>
<dbReference type="InterPro" id="IPR006043">
    <property type="entry name" value="NCS2"/>
</dbReference>
<dbReference type="InterPro" id="IPR015590">
    <property type="entry name" value="Aldehyde_DH_dom"/>
</dbReference>
<evidence type="ECO:0000313" key="10">
    <source>
        <dbReference type="Proteomes" id="UP001632038"/>
    </source>
</evidence>
<protein>
    <recommendedName>
        <fullName evidence="8">Aldehyde dehydrogenase domain-containing protein</fullName>
    </recommendedName>
</protein>
<accession>A0ABD3DE22</accession>
<dbReference type="PANTHER" id="PTHR43570:SF16">
    <property type="entry name" value="ALDEHYDE DEHYDROGENASE TYPE III, ISOFORM Q"/>
    <property type="match status" value="1"/>
</dbReference>
<dbReference type="Gene3D" id="3.40.605.10">
    <property type="entry name" value="Aldehyde Dehydrogenase, Chain A, domain 1"/>
    <property type="match status" value="2"/>
</dbReference>
<comment type="similarity">
    <text evidence="2">Belongs to the aldehyde dehydrogenase family.</text>
</comment>
<dbReference type="Pfam" id="PF00171">
    <property type="entry name" value="Aldedh"/>
    <property type="match status" value="1"/>
</dbReference>
<reference evidence="10" key="1">
    <citation type="journal article" date="2024" name="IScience">
        <title>Strigolactones Initiate the Formation of Haustorium-like Structures in Castilleja.</title>
        <authorList>
            <person name="Buerger M."/>
            <person name="Peterson D."/>
            <person name="Chory J."/>
        </authorList>
    </citation>
    <scope>NUCLEOTIDE SEQUENCE [LARGE SCALE GENOMIC DNA]</scope>
</reference>
<dbReference type="InterPro" id="IPR016161">
    <property type="entry name" value="Ald_DH/histidinol_DH"/>
</dbReference>
<dbReference type="InterPro" id="IPR012394">
    <property type="entry name" value="Aldehyde_DH_NAD(P)"/>
</dbReference>
<evidence type="ECO:0000256" key="4">
    <source>
        <dbReference type="ARBA" id="ARBA00022989"/>
    </source>
</evidence>
<sequence>MLVVLVISQQYLLDIHPFAWPMLERFALLVCIGLIWAFAAILTAAGAYNHVKEQTKSSCRTDHSLLMSSSPWIKIPYPFQWGTLIFRASHVFGMMGAAFVSSAEFHCNILCCGKACWCYITPRACAGHVLSRSIGLQVNLLTEKLGGRENKRALPGLSDDPIISSPIDSQSEKLSCYQEDVTKPKQEDASSSVTGNDEDSHDEVKELVVMILILKIIRLQVKTSITTFPSSGEIVSEALGVVLIISTWNYPFLLSLDPIIGAIAVGNAVVLKPSETTASLEQKWDKIFYTGNSKVGRIILAAAAKHLTPVVLELGGKCGCESLFLVISMGRV</sequence>
<evidence type="ECO:0000256" key="7">
    <source>
        <dbReference type="SAM" id="Phobius"/>
    </source>
</evidence>
<keyword evidence="10" id="KW-1185">Reference proteome</keyword>
<dbReference type="SUPFAM" id="SSF53720">
    <property type="entry name" value="ALDH-like"/>
    <property type="match status" value="1"/>
</dbReference>
<feature type="domain" description="Aldehyde dehydrogenase" evidence="8">
    <location>
        <begin position="231"/>
        <end position="279"/>
    </location>
</feature>
<organism evidence="9 10">
    <name type="scientific">Castilleja foliolosa</name>
    <dbReference type="NCBI Taxonomy" id="1961234"/>
    <lineage>
        <taxon>Eukaryota</taxon>
        <taxon>Viridiplantae</taxon>
        <taxon>Streptophyta</taxon>
        <taxon>Embryophyta</taxon>
        <taxon>Tracheophyta</taxon>
        <taxon>Spermatophyta</taxon>
        <taxon>Magnoliopsida</taxon>
        <taxon>eudicotyledons</taxon>
        <taxon>Gunneridae</taxon>
        <taxon>Pentapetalae</taxon>
        <taxon>asterids</taxon>
        <taxon>lamiids</taxon>
        <taxon>Lamiales</taxon>
        <taxon>Orobanchaceae</taxon>
        <taxon>Pedicularideae</taxon>
        <taxon>Castillejinae</taxon>
        <taxon>Castilleja</taxon>
    </lineage>
</organism>
<comment type="caution">
    <text evidence="9">The sequence shown here is derived from an EMBL/GenBank/DDBJ whole genome shotgun (WGS) entry which is preliminary data.</text>
</comment>
<evidence type="ECO:0000259" key="8">
    <source>
        <dbReference type="Pfam" id="PF00171"/>
    </source>
</evidence>
<dbReference type="GO" id="GO:0016020">
    <property type="term" value="C:membrane"/>
    <property type="evidence" value="ECO:0007669"/>
    <property type="project" value="UniProtKB-SubCell"/>
</dbReference>
<dbReference type="EMBL" id="JAVIJP010000018">
    <property type="protein sequence ID" value="KAL3639062.1"/>
    <property type="molecule type" value="Genomic_DNA"/>
</dbReference>
<dbReference type="Pfam" id="PF00860">
    <property type="entry name" value="Xan_ur_permease"/>
    <property type="match status" value="1"/>
</dbReference>
<keyword evidence="5" id="KW-0560">Oxidoreductase</keyword>
<dbReference type="InterPro" id="IPR016162">
    <property type="entry name" value="Ald_DH_N"/>
</dbReference>
<dbReference type="Proteomes" id="UP001632038">
    <property type="component" value="Unassembled WGS sequence"/>
</dbReference>
<dbReference type="AlphaFoldDB" id="A0ABD3DE22"/>
<dbReference type="GO" id="GO:0016491">
    <property type="term" value="F:oxidoreductase activity"/>
    <property type="evidence" value="ECO:0007669"/>
    <property type="project" value="UniProtKB-KW"/>
</dbReference>
<keyword evidence="4 7" id="KW-1133">Transmembrane helix</keyword>
<gene>
    <name evidence="9" type="ORF">CASFOL_016969</name>
</gene>
<evidence type="ECO:0000256" key="1">
    <source>
        <dbReference type="ARBA" id="ARBA00004141"/>
    </source>
</evidence>